<feature type="region of interest" description="Disordered" evidence="28">
    <location>
        <begin position="1"/>
        <end position="36"/>
    </location>
</feature>
<dbReference type="PROSITE" id="PS51339">
    <property type="entry name" value="PPASE_MYOTUBULARIN"/>
    <property type="match status" value="1"/>
</dbReference>
<evidence type="ECO:0000256" key="21">
    <source>
        <dbReference type="ARBA" id="ARBA00031219"/>
    </source>
</evidence>
<feature type="active site" description="Phosphocysteine intermediate" evidence="26">
    <location>
        <position position="736"/>
    </location>
</feature>
<dbReference type="GO" id="GO:1902902">
    <property type="term" value="P:negative regulation of autophagosome assembly"/>
    <property type="evidence" value="ECO:0007669"/>
    <property type="project" value="TreeGrafter"/>
</dbReference>
<dbReference type="InterPro" id="IPR004182">
    <property type="entry name" value="GRAM"/>
</dbReference>
<evidence type="ECO:0000256" key="3">
    <source>
        <dbReference type="ARBA" id="ARBA00004204"/>
    </source>
</evidence>
<evidence type="ECO:0000256" key="19">
    <source>
        <dbReference type="ARBA" id="ARBA00023712"/>
    </source>
</evidence>
<evidence type="ECO:0000256" key="23">
    <source>
        <dbReference type="ARBA" id="ARBA00045080"/>
    </source>
</evidence>
<dbReference type="PROSITE" id="PS00383">
    <property type="entry name" value="TYR_PHOSPHATASE_1"/>
    <property type="match status" value="1"/>
</dbReference>
<evidence type="ECO:0000256" key="27">
    <source>
        <dbReference type="PIRSR" id="PIRSR630564-2"/>
    </source>
</evidence>
<dbReference type="FunFam" id="2.30.29.30:FF:000038">
    <property type="entry name" value="Myotubularin 1, isoform CRA_a"/>
    <property type="match status" value="1"/>
</dbReference>
<feature type="region of interest" description="Disordered" evidence="28">
    <location>
        <begin position="372"/>
        <end position="396"/>
    </location>
</feature>
<dbReference type="InterPro" id="IPR010569">
    <property type="entry name" value="Myotubularin-like_Pase_dom"/>
</dbReference>
<feature type="region of interest" description="Disordered" evidence="28">
    <location>
        <begin position="941"/>
        <end position="964"/>
    </location>
</feature>
<dbReference type="InterPro" id="IPR003595">
    <property type="entry name" value="Tyr_Pase_cat"/>
</dbReference>
<evidence type="ECO:0000256" key="28">
    <source>
        <dbReference type="SAM" id="MobiDB-lite"/>
    </source>
</evidence>
<dbReference type="SUPFAM" id="SSF52799">
    <property type="entry name" value="(Phosphotyrosine protein) phosphatases II"/>
    <property type="match status" value="1"/>
</dbReference>
<evidence type="ECO:0000256" key="6">
    <source>
        <dbReference type="ARBA" id="ARBA00004603"/>
    </source>
</evidence>
<proteinExistence type="inferred from homology"/>
<accession>A0A6B0SIM5</accession>
<evidence type="ECO:0000256" key="4">
    <source>
        <dbReference type="ARBA" id="ARBA00004466"/>
    </source>
</evidence>
<evidence type="ECO:0000256" key="14">
    <source>
        <dbReference type="ARBA" id="ARBA00022912"/>
    </source>
</evidence>
<evidence type="ECO:0000256" key="7">
    <source>
        <dbReference type="ARBA" id="ARBA00007471"/>
    </source>
</evidence>
<evidence type="ECO:0000256" key="22">
    <source>
        <dbReference type="ARBA" id="ARBA00032571"/>
    </source>
</evidence>
<dbReference type="SMART" id="SM00404">
    <property type="entry name" value="PTPc_motif"/>
    <property type="match status" value="1"/>
</dbReference>
<evidence type="ECO:0000313" key="32">
    <source>
        <dbReference type="Proteomes" id="UP000322234"/>
    </source>
</evidence>
<comment type="subunit">
    <text evidence="25">Heterodimer with MTMR12. Interacts with KMT2A/MLL1 (via SET domain). Interacts with DES in skeletal muscle but not in cardiac muscle. Interacts with SPEG.</text>
</comment>
<keyword evidence="32" id="KW-1185">Reference proteome</keyword>
<gene>
    <name evidence="31" type="ORF">E5288_WYG002659</name>
</gene>
<protein>
    <recommendedName>
        <fullName evidence="9">Myotubularin</fullName>
        <ecNumber evidence="8">3.1.3.95</ecNumber>
    </recommendedName>
    <alternativeName>
        <fullName evidence="22">Phosphatidylinositol-3,5-bisphosphate 3-phosphatase</fullName>
    </alternativeName>
    <alternativeName>
        <fullName evidence="21">Phosphatidylinositol-3-phosphate phosphatase</fullName>
    </alternativeName>
</protein>
<keyword evidence="11" id="KW-0963">Cytoplasm</keyword>
<evidence type="ECO:0000256" key="15">
    <source>
        <dbReference type="ARBA" id="ARBA00023098"/>
    </source>
</evidence>
<evidence type="ECO:0000256" key="24">
    <source>
        <dbReference type="ARBA" id="ARBA00045596"/>
    </source>
</evidence>
<evidence type="ECO:0000256" key="13">
    <source>
        <dbReference type="ARBA" id="ARBA00022801"/>
    </source>
</evidence>
<keyword evidence="17" id="KW-0966">Cell projection</keyword>
<feature type="compositionally biased region" description="Low complexity" evidence="28">
    <location>
        <begin position="166"/>
        <end position="180"/>
    </location>
</feature>
<dbReference type="Gene3D" id="2.30.29.30">
    <property type="entry name" value="Pleckstrin-homology domain (PH domain)/Phosphotyrosine-binding domain (PTB)"/>
    <property type="match status" value="1"/>
</dbReference>
<evidence type="ECO:0000256" key="5">
    <source>
        <dbReference type="ARBA" id="ARBA00004486"/>
    </source>
</evidence>
<dbReference type="GO" id="GO:0052629">
    <property type="term" value="F:phosphatidylinositol-3,5-bisphosphate 3-phosphatase activity"/>
    <property type="evidence" value="ECO:0007669"/>
    <property type="project" value="UniProtKB-EC"/>
</dbReference>
<dbReference type="GO" id="GO:0005770">
    <property type="term" value="C:late endosome"/>
    <property type="evidence" value="ECO:0007669"/>
    <property type="project" value="UniProtKB-SubCell"/>
</dbReference>
<keyword evidence="16" id="KW-0472">Membrane</keyword>
<feature type="compositionally biased region" description="Basic and acidic residues" evidence="28">
    <location>
        <begin position="378"/>
        <end position="396"/>
    </location>
</feature>
<dbReference type="PANTHER" id="PTHR10807">
    <property type="entry name" value="MYOTUBULARIN-RELATED"/>
    <property type="match status" value="1"/>
</dbReference>
<dbReference type="CDD" id="cd13355">
    <property type="entry name" value="PH-GRAM_MTM1"/>
    <property type="match status" value="1"/>
</dbReference>
<dbReference type="GO" id="GO:0001726">
    <property type="term" value="C:ruffle"/>
    <property type="evidence" value="ECO:0007669"/>
    <property type="project" value="UniProtKB-SubCell"/>
</dbReference>
<feature type="region of interest" description="Disordered" evidence="28">
    <location>
        <begin position="66"/>
        <end position="112"/>
    </location>
</feature>
<reference evidence="31" key="1">
    <citation type="submission" date="2019-10" db="EMBL/GenBank/DDBJ databases">
        <title>The sequence and de novo assembly of the wild yak genome.</title>
        <authorList>
            <person name="Liu Y."/>
        </authorList>
    </citation>
    <scope>NUCLEOTIDE SEQUENCE [LARGE SCALE GENOMIC DNA]</scope>
    <source>
        <strain evidence="31">WY2019</strain>
    </source>
</reference>
<feature type="domain" description="Tyrosine specific protein phosphatases" evidence="29">
    <location>
        <begin position="708"/>
        <end position="767"/>
    </location>
</feature>
<comment type="subcellular location">
    <subcellularLocation>
        <location evidence="2">Cell membrane</location>
        <topology evidence="2">Peripheral membrane protein</topology>
    </subcellularLocation>
    <subcellularLocation>
        <location evidence="5">Cell projection</location>
        <location evidence="5">Filopodium</location>
    </subcellularLocation>
    <subcellularLocation>
        <location evidence="4">Cell projection</location>
        <location evidence="4">Ruffle</location>
    </subcellularLocation>
    <subcellularLocation>
        <location evidence="3">Cytoplasm</location>
        <location evidence="3">Myofibril</location>
        <location evidence="3">Sarcomere</location>
    </subcellularLocation>
    <subcellularLocation>
        <location evidence="6">Late endosome</location>
    </subcellularLocation>
</comment>
<dbReference type="GO" id="GO:0004438">
    <property type="term" value="F:phosphatidylinositol-3-phosphate phosphatase activity"/>
    <property type="evidence" value="ECO:0007669"/>
    <property type="project" value="TreeGrafter"/>
</dbReference>
<dbReference type="Pfam" id="PF02893">
    <property type="entry name" value="GRAM"/>
    <property type="match status" value="1"/>
</dbReference>
<evidence type="ECO:0000256" key="8">
    <source>
        <dbReference type="ARBA" id="ARBA00012903"/>
    </source>
</evidence>
<evidence type="ECO:0000256" key="25">
    <source>
        <dbReference type="ARBA" id="ARBA00046801"/>
    </source>
</evidence>
<evidence type="ECO:0000256" key="1">
    <source>
        <dbReference type="ARBA" id="ARBA00001669"/>
    </source>
</evidence>
<dbReference type="InterPro" id="IPR016130">
    <property type="entry name" value="Tyr_Pase_AS"/>
</dbReference>
<feature type="compositionally biased region" description="Low complexity" evidence="28">
    <location>
        <begin position="944"/>
        <end position="954"/>
    </location>
</feature>
<comment type="caution">
    <text evidence="31">The sequence shown here is derived from an EMBL/GenBank/DDBJ whole genome shotgun (WGS) entry which is preliminary data.</text>
</comment>
<evidence type="ECO:0000259" key="30">
    <source>
        <dbReference type="PROSITE" id="PS51339"/>
    </source>
</evidence>
<dbReference type="AlphaFoldDB" id="A0A6B0SIM5"/>
<dbReference type="InterPro" id="IPR029021">
    <property type="entry name" value="Prot-tyrosine_phosphatase-like"/>
</dbReference>
<dbReference type="SMART" id="SM00568">
    <property type="entry name" value="GRAM"/>
    <property type="match status" value="1"/>
</dbReference>
<comment type="catalytic activity">
    <reaction evidence="18">
        <text>1,2-dihexadecanoyl-sn-glycero-3-phospho-(1D-myo-inositol-3,5-bisphosphate) + H2O = 1,2-dihexadecanoyl-sn-glycero-3-phospho-(1D-myo-inositol-5-phosphate) + phosphate</text>
        <dbReference type="Rhea" id="RHEA:45636"/>
        <dbReference type="ChEBI" id="CHEBI:15377"/>
        <dbReference type="ChEBI" id="CHEBI:43474"/>
        <dbReference type="ChEBI" id="CHEBI:78994"/>
        <dbReference type="ChEBI" id="CHEBI:84968"/>
    </reaction>
</comment>
<evidence type="ECO:0000256" key="12">
    <source>
        <dbReference type="ARBA" id="ARBA00022753"/>
    </source>
</evidence>
<feature type="binding site" evidence="27">
    <location>
        <begin position="677"/>
        <end position="678"/>
    </location>
    <ligand>
        <name>substrate</name>
    </ligand>
</feature>
<keyword evidence="12" id="KW-0967">Endosome</keyword>
<comment type="similarity">
    <text evidence="7">Belongs to the protein-tyrosine phosphatase family. Non-receptor class myotubularin subfamily.</text>
</comment>
<evidence type="ECO:0000259" key="29">
    <source>
        <dbReference type="PROSITE" id="PS50056"/>
    </source>
</evidence>
<evidence type="ECO:0000256" key="9">
    <source>
        <dbReference type="ARBA" id="ARBA00016293"/>
    </source>
</evidence>
<evidence type="ECO:0000256" key="11">
    <source>
        <dbReference type="ARBA" id="ARBA00022490"/>
    </source>
</evidence>
<keyword evidence="14" id="KW-0904">Protein phosphatase</keyword>
<evidence type="ECO:0000256" key="17">
    <source>
        <dbReference type="ARBA" id="ARBA00023273"/>
    </source>
</evidence>
<comment type="function">
    <text evidence="24">Lipid phosphatase which dephosphorylates phosphatidylinositol 3-monophosphate (PI3P) and phosphatidylinositol 3,5-bisphosphate (PI(3,5)P2). Has also been shown to dephosphorylate phosphotyrosine- and phosphoserine-containing peptides. Negatively regulates EGFR degradation through regulation of EGFR trafficking from the late endosome to the lysosome. Plays a role in vacuolar formation and morphology. Regulates desmin intermediate filament assembly and architecture. Plays a role in mitochondrial morphology and positioning. Required for skeletal muscle maintenance but not for myogenesis. In skeletal muscles, stabilizes MTMR12 protein levels.</text>
</comment>
<keyword evidence="15" id="KW-0443">Lipid metabolism</keyword>
<dbReference type="PROSITE" id="PS50056">
    <property type="entry name" value="TYR_PHOSPHATASE_2"/>
    <property type="match status" value="1"/>
</dbReference>
<comment type="catalytic activity">
    <reaction evidence="1">
        <text>a 1,2-diacyl-sn-glycero-3-phospho-(1D-myo-inositol-3,5-bisphosphate) + H2O = a 1,2-diacyl-sn-glycero-3-phospho-(1D-myo-inositol-5-phosphate) + phosphate</text>
        <dbReference type="Rhea" id="RHEA:39019"/>
        <dbReference type="ChEBI" id="CHEBI:15377"/>
        <dbReference type="ChEBI" id="CHEBI:43474"/>
        <dbReference type="ChEBI" id="CHEBI:57795"/>
        <dbReference type="ChEBI" id="CHEBI:57923"/>
        <dbReference type="EC" id="3.1.3.95"/>
    </reaction>
</comment>
<evidence type="ECO:0000256" key="10">
    <source>
        <dbReference type="ARBA" id="ARBA00022475"/>
    </source>
</evidence>
<dbReference type="InterPro" id="IPR030564">
    <property type="entry name" value="Myotubularin"/>
</dbReference>
<dbReference type="InterPro" id="IPR011993">
    <property type="entry name" value="PH-like_dom_sf"/>
</dbReference>
<dbReference type="GO" id="GO:0030017">
    <property type="term" value="C:sarcomere"/>
    <property type="evidence" value="ECO:0007669"/>
    <property type="project" value="UniProtKB-SubCell"/>
</dbReference>
<dbReference type="Proteomes" id="UP000322234">
    <property type="component" value="Unassembled WGS sequence"/>
</dbReference>
<evidence type="ECO:0000256" key="2">
    <source>
        <dbReference type="ARBA" id="ARBA00004202"/>
    </source>
</evidence>
<evidence type="ECO:0000313" key="31">
    <source>
        <dbReference type="EMBL" id="MXQ98633.1"/>
    </source>
</evidence>
<name>A0A6B0SIM5_9CETA</name>
<sequence>MANPGERNDKWKGLEGGKNSGAFREEKELLPLTGPLKEGFPAASWANRSCSSGLAGSLCRPRPWHVTHAHQPASGGGRRAVAKGGEAAGGGAWRGRSRAREPSSLATAVAPGPRGGCALAAGLARSRVLREAVVVGQGGRSCDSWGRQVPRGLEVSSGVGGGGRSRAGSGRRSGQESGRLAGRVGEWGRRGRCPDFASPSRGGKRAGQPPCLPRDAPRLVLALTLRAGRMSLCLIPRGSGGGAAGRHCPRSLDRRSRLVFLCHTRELYLLLQQLTGDLRSKRLSSPTFSPLCFSRNCTSALQFLSDPSPLVLIPIGFLVSDALSGKVRGKFSIGTSLINLLSLEIEITWTHLSVGGKDTAIVSSMASAPTSKYNSHSLENESIKRTSRDGVNRDVGETLPRLPGEIRITDKEVIYICPFNGPIKGRVYITNYRLYLRSLETDSALILDVPLGVISRIEKMGGATSRGENSYGLDITCKDLRNLRFALKQEGHSRRDMFEILTRYAFPLAHSLPIFAFLNEEKFNVDGWTVYNPVEEYRRQGLPNHHWRITFINKCYKLCDTYPALLVVPYRASDEDLRRVATFRSRNRIPVLSWIHPENKTVIVRCSQPLVGMSGKRNKEDERYLDVIRETNRQVNKLTIYDARPNVNAVANKATGGGYESDDVYHNAELFFLDIHNIHVMRESLKKVKDIVYPNVEESHWLSSLESTHWLEHIKARAIQVADRVSSGKSSVVVHCSDGWDRTAQLTSLAMLMLDSFYRSIEGFEILVQKEWISFGHKFASRIGHGDKNHADADRSPIFLQFIDCVWQMSKQFPTAFEFNERFLITILDHLYSCRFGTFLYNCESAREKQKVTERTVSLWSLINSNKDKFKNPFYTKEINRVLYPVASMRHLELWVNYYIRWNPRIKQQQPNPVEQRYMELLALRDEYIKRLDELQLANSAKLSDPSASPSSPSQMMPHVQTHF</sequence>
<dbReference type="GO" id="GO:0046716">
    <property type="term" value="P:muscle cell cellular homeostasis"/>
    <property type="evidence" value="ECO:0007669"/>
    <property type="project" value="TreeGrafter"/>
</dbReference>
<dbReference type="EC" id="3.1.3.95" evidence="8"/>
<keyword evidence="13" id="KW-0378">Hydrolase</keyword>
<keyword evidence="10" id="KW-1003">Cell membrane</keyword>
<dbReference type="SUPFAM" id="SSF50729">
    <property type="entry name" value="PH domain-like"/>
    <property type="match status" value="1"/>
</dbReference>
<dbReference type="GO" id="GO:0030175">
    <property type="term" value="C:filopodium"/>
    <property type="evidence" value="ECO:0007669"/>
    <property type="project" value="UniProtKB-SubCell"/>
</dbReference>
<dbReference type="EMBL" id="VBQZ03000257">
    <property type="protein sequence ID" value="MXQ98633.1"/>
    <property type="molecule type" value="Genomic_DNA"/>
</dbReference>
<evidence type="ECO:0000256" key="20">
    <source>
        <dbReference type="ARBA" id="ARBA00023732"/>
    </source>
</evidence>
<feature type="compositionally biased region" description="Basic and acidic residues" evidence="28">
    <location>
        <begin position="1"/>
        <end position="15"/>
    </location>
</feature>
<organism evidence="31 32">
    <name type="scientific">Bos mutus</name>
    <name type="common">wild yak</name>
    <dbReference type="NCBI Taxonomy" id="72004"/>
    <lineage>
        <taxon>Eukaryota</taxon>
        <taxon>Metazoa</taxon>
        <taxon>Chordata</taxon>
        <taxon>Craniata</taxon>
        <taxon>Vertebrata</taxon>
        <taxon>Euteleostomi</taxon>
        <taxon>Mammalia</taxon>
        <taxon>Eutheria</taxon>
        <taxon>Laurasiatheria</taxon>
        <taxon>Artiodactyla</taxon>
        <taxon>Ruminantia</taxon>
        <taxon>Pecora</taxon>
        <taxon>Bovidae</taxon>
        <taxon>Bovinae</taxon>
        <taxon>Bos</taxon>
    </lineage>
</organism>
<evidence type="ECO:0000256" key="16">
    <source>
        <dbReference type="ARBA" id="ARBA00023136"/>
    </source>
</evidence>
<comment type="catalytic activity">
    <reaction evidence="19">
        <text>1,2-dioctanoyl-sn-glycero-3-phospho-(1D-myo-inositol-3,5-bisphosphate) + H2O = 1,2-dioctanoyl-sn-glycero-3-phospho-(1D-myo-inositol-5-phosphate) + phosphate</text>
        <dbReference type="Rhea" id="RHEA:45632"/>
        <dbReference type="ChEBI" id="CHEBI:15377"/>
        <dbReference type="ChEBI" id="CHEBI:43474"/>
        <dbReference type="ChEBI" id="CHEBI:78911"/>
        <dbReference type="ChEBI" id="CHEBI:85342"/>
    </reaction>
</comment>
<evidence type="ECO:0000256" key="18">
    <source>
        <dbReference type="ARBA" id="ARBA00023672"/>
    </source>
</evidence>
<comment type="catalytic activity">
    <reaction evidence="23">
        <text>a 1,2-diacyl-sn-glycero-3-phospho-(1D-myo-inositol-3-phosphate) + H2O = a 1,2-diacyl-sn-glycero-3-phospho-(1D-myo-inositol) + phosphate</text>
        <dbReference type="Rhea" id="RHEA:12316"/>
        <dbReference type="ChEBI" id="CHEBI:15377"/>
        <dbReference type="ChEBI" id="CHEBI:43474"/>
        <dbReference type="ChEBI" id="CHEBI:57880"/>
        <dbReference type="ChEBI" id="CHEBI:58088"/>
    </reaction>
</comment>
<dbReference type="GO" id="GO:0046856">
    <property type="term" value="P:phosphatidylinositol dephosphorylation"/>
    <property type="evidence" value="ECO:0007669"/>
    <property type="project" value="TreeGrafter"/>
</dbReference>
<evidence type="ECO:0000256" key="26">
    <source>
        <dbReference type="PIRSR" id="PIRSR630564-1"/>
    </source>
</evidence>
<feature type="domain" description="Myotubularin phosphatase" evidence="30">
    <location>
        <begin position="527"/>
        <end position="899"/>
    </location>
</feature>
<comment type="catalytic activity">
    <reaction evidence="20">
        <text>1,2-dioctanoyl-sn-glycero-3-phospho-(1-D-myo-inositol-3-phosphate) + H2O = 1,2-dioctanoyl-sn-glycero-3-phospho-(1D-myo-inositol) + phosphate</text>
        <dbReference type="Rhea" id="RHEA:42328"/>
        <dbReference type="ChEBI" id="CHEBI:15377"/>
        <dbReference type="ChEBI" id="CHEBI:43474"/>
        <dbReference type="ChEBI" id="CHEBI:65221"/>
        <dbReference type="ChEBI" id="CHEBI:78934"/>
    </reaction>
</comment>
<dbReference type="GO" id="GO:0004721">
    <property type="term" value="F:phosphoprotein phosphatase activity"/>
    <property type="evidence" value="ECO:0007669"/>
    <property type="project" value="UniProtKB-KW"/>
</dbReference>
<feature type="region of interest" description="Disordered" evidence="28">
    <location>
        <begin position="145"/>
        <end position="211"/>
    </location>
</feature>
<dbReference type="PANTHER" id="PTHR10807:SF69">
    <property type="entry name" value="MYOTUBULARIN"/>
    <property type="match status" value="1"/>
</dbReference>
<dbReference type="InterPro" id="IPR000387">
    <property type="entry name" value="Tyr_Pase_dom"/>
</dbReference>
<dbReference type="Pfam" id="PF06602">
    <property type="entry name" value="Myotub-related"/>
    <property type="match status" value="1"/>
</dbReference>
<feature type="binding site" evidence="27">
    <location>
        <begin position="736"/>
        <end position="742"/>
    </location>
    <ligand>
        <name>substrate</name>
    </ligand>
</feature>
<dbReference type="GO" id="GO:0005886">
    <property type="term" value="C:plasma membrane"/>
    <property type="evidence" value="ECO:0007669"/>
    <property type="project" value="UniProtKB-SubCell"/>
</dbReference>
<dbReference type="GO" id="GO:0048311">
    <property type="term" value="P:mitochondrion distribution"/>
    <property type="evidence" value="ECO:0007669"/>
    <property type="project" value="TreeGrafter"/>
</dbReference>